<protein>
    <submittedName>
        <fullName evidence="1">Uncharacterized protein</fullName>
    </submittedName>
</protein>
<sequence length="61" mass="7294">MKTPYYQGMFNDIVYGQTIKINLDDIDEEFVYKIIYKEDNNKTPEYIAIDFSKIIDITSFK</sequence>
<organism evidence="1">
    <name type="scientific">Siphoviridae sp. ctkzC12</name>
    <dbReference type="NCBI Taxonomy" id="2826446"/>
    <lineage>
        <taxon>Viruses</taxon>
        <taxon>Duplodnaviria</taxon>
        <taxon>Heunggongvirae</taxon>
        <taxon>Uroviricota</taxon>
        <taxon>Caudoviricetes</taxon>
    </lineage>
</organism>
<dbReference type="EMBL" id="BK014750">
    <property type="protein sequence ID" value="DAD74007.1"/>
    <property type="molecule type" value="Genomic_DNA"/>
</dbReference>
<name>A0A8S5LVX1_9CAUD</name>
<evidence type="ECO:0000313" key="1">
    <source>
        <dbReference type="EMBL" id="DAD74007.1"/>
    </source>
</evidence>
<reference evidence="1" key="1">
    <citation type="journal article" date="2021" name="Proc. Natl. Acad. Sci. U.S.A.">
        <title>A Catalog of Tens of Thousands of Viruses from Human Metagenomes Reveals Hidden Associations with Chronic Diseases.</title>
        <authorList>
            <person name="Tisza M.J."/>
            <person name="Buck C.B."/>
        </authorList>
    </citation>
    <scope>NUCLEOTIDE SEQUENCE</scope>
    <source>
        <strain evidence="1">CtkzC12</strain>
    </source>
</reference>
<proteinExistence type="predicted"/>
<accession>A0A8S5LVX1</accession>